<comment type="caution">
    <text evidence="3">The sequence shown here is derived from an EMBL/GenBank/DDBJ whole genome shotgun (WGS) entry which is preliminary data.</text>
</comment>
<evidence type="ECO:0000256" key="1">
    <source>
        <dbReference type="SAM" id="Phobius"/>
    </source>
</evidence>
<protein>
    <submittedName>
        <fullName evidence="3">Cell wall-active antibiotics response protein</fullName>
    </submittedName>
</protein>
<proteinExistence type="predicted"/>
<feature type="transmembrane region" description="Helical" evidence="1">
    <location>
        <begin position="93"/>
        <end position="109"/>
    </location>
</feature>
<keyword evidence="1" id="KW-1133">Transmembrane helix</keyword>
<keyword evidence="4" id="KW-1185">Reference proteome</keyword>
<dbReference type="PANTHER" id="PTHR40763">
    <property type="entry name" value="MEMBRANE PROTEIN-RELATED"/>
    <property type="match status" value="1"/>
</dbReference>
<evidence type="ECO:0000313" key="3">
    <source>
        <dbReference type="EMBL" id="MCD8741848.1"/>
    </source>
</evidence>
<keyword evidence="1" id="KW-0812">Transmembrane</keyword>
<feature type="transmembrane region" description="Helical" evidence="1">
    <location>
        <begin position="37"/>
        <end position="56"/>
    </location>
</feature>
<sequence>MSNNIEYKKQPRNGKAIAGVILLMLGGVLLIRQLDIMLFPGWLFSWPLWLIIPGLYIGARSNFQKSSWFVLVGLGLAFMANEALDSYNIDGSGVIWPVMFIAFGIWMILRRNNKHDAAEWEKFNRGSKKQPVDFGAPTSTPPPFTPEPVVDYRITPEPEQPVIAEQPKTETPNEPFTVKGKVYTDDVLDATALFGGVDKIVFSKDFRGGEIVNIFGGSEIDMSRADIKGHVMIEVTQVFGATKLIVPPHWHVISDVSAVFAGVDDKRMRHTTTISNDKVLIIKGVSIFAGIEIRSF</sequence>
<evidence type="ECO:0000259" key="2">
    <source>
        <dbReference type="Pfam" id="PF22570"/>
    </source>
</evidence>
<reference evidence="3 4" key="1">
    <citation type="submission" date="2021-12" db="EMBL/GenBank/DDBJ databases">
        <title>Mucilaginibacter roseus genome.</title>
        <authorList>
            <person name="Ferreira J.R."/>
            <person name="Newman J.D."/>
        </authorList>
    </citation>
    <scope>NUCLEOTIDE SEQUENCE [LARGE SCALE GENOMIC DNA]</scope>
    <source>
        <strain evidence="3 4">LMG 28454</strain>
    </source>
</reference>
<evidence type="ECO:0000313" key="4">
    <source>
        <dbReference type="Proteomes" id="UP001199919"/>
    </source>
</evidence>
<keyword evidence="1" id="KW-0472">Membrane</keyword>
<dbReference type="EMBL" id="JAJPWV010000004">
    <property type="protein sequence ID" value="MCD8741848.1"/>
    <property type="molecule type" value="Genomic_DNA"/>
</dbReference>
<dbReference type="RefSeq" id="WP_232178348.1">
    <property type="nucleotide sequence ID" value="NZ_JAJPWV010000004.1"/>
</dbReference>
<accession>A0ABS8U884</accession>
<organism evidence="3 4">
    <name type="scientific">Mucilaginibacter roseus</name>
    <dbReference type="NCBI Taxonomy" id="1528868"/>
    <lineage>
        <taxon>Bacteria</taxon>
        <taxon>Pseudomonadati</taxon>
        <taxon>Bacteroidota</taxon>
        <taxon>Sphingobacteriia</taxon>
        <taxon>Sphingobacteriales</taxon>
        <taxon>Sphingobacteriaceae</taxon>
        <taxon>Mucilaginibacter</taxon>
    </lineage>
</organism>
<dbReference type="InterPro" id="IPR054331">
    <property type="entry name" value="LiaF_TM"/>
</dbReference>
<feature type="transmembrane region" description="Helical" evidence="1">
    <location>
        <begin position="68"/>
        <end position="87"/>
    </location>
</feature>
<dbReference type="Proteomes" id="UP001199919">
    <property type="component" value="Unassembled WGS sequence"/>
</dbReference>
<dbReference type="Pfam" id="PF22570">
    <property type="entry name" value="LiaF-TM"/>
    <property type="match status" value="1"/>
</dbReference>
<gene>
    <name evidence="3" type="ORF">LT679_14625</name>
</gene>
<feature type="transmembrane region" description="Helical" evidence="1">
    <location>
        <begin position="12"/>
        <end position="31"/>
    </location>
</feature>
<feature type="domain" description="LiaF transmembrane" evidence="2">
    <location>
        <begin position="18"/>
        <end position="114"/>
    </location>
</feature>
<dbReference type="PANTHER" id="PTHR40763:SF5">
    <property type="entry name" value="MEMBRANE PROTEIN"/>
    <property type="match status" value="1"/>
</dbReference>
<name>A0ABS8U884_9SPHI</name>